<name>I4ED66_9BACT</name>
<dbReference type="Proteomes" id="UP000004221">
    <property type="component" value="Unassembled WGS sequence"/>
</dbReference>
<sequence>MFDTSDVNVVIVHRGVLVRGPATAEYYTSQPAPTQWLAVGLVSTQPATRDCPRLQQFLVGTGRTEDSAVSALWDRLASPGPVPRSRPQCDPYLSPSDVADRVEKSIGGMMDDGFDAMEPVSIRYVLR</sequence>
<dbReference type="OrthoDB" id="173512at2"/>
<comment type="caution">
    <text evidence="1">The sequence shown here is derived from an EMBL/GenBank/DDBJ whole genome shotgun (WGS) entry which is preliminary data.</text>
</comment>
<evidence type="ECO:0000313" key="2">
    <source>
        <dbReference type="Proteomes" id="UP000004221"/>
    </source>
</evidence>
<organism evidence="1 2">
    <name type="scientific">Nitrolancea hollandica Lb</name>
    <dbReference type="NCBI Taxonomy" id="1129897"/>
    <lineage>
        <taxon>Bacteria</taxon>
        <taxon>Pseudomonadati</taxon>
        <taxon>Thermomicrobiota</taxon>
        <taxon>Thermomicrobia</taxon>
        <taxon>Sphaerobacterales</taxon>
        <taxon>Sphaerobacterineae</taxon>
        <taxon>Sphaerobacteraceae</taxon>
        <taxon>Nitrolancea</taxon>
    </lineage>
</organism>
<reference evidence="1 2" key="1">
    <citation type="journal article" date="2012" name="ISME J.">
        <title>Nitrification expanded: discovery, physiology and genomics of a nitrite-oxidizing bacterium from the phylum Chloroflexi.</title>
        <authorList>
            <person name="Sorokin D.Y."/>
            <person name="Lucker S."/>
            <person name="Vejmelkova D."/>
            <person name="Kostrikina N.A."/>
            <person name="Kleerebezem R."/>
            <person name="Rijpstra W.I."/>
            <person name="Damste J.S."/>
            <person name="Le Paslier D."/>
            <person name="Muyzer G."/>
            <person name="Wagner M."/>
            <person name="van Loosdrecht M.C."/>
            <person name="Daims H."/>
        </authorList>
    </citation>
    <scope>NUCLEOTIDE SEQUENCE [LARGE SCALE GENOMIC DNA]</scope>
    <source>
        <strain evidence="2">none</strain>
    </source>
</reference>
<protein>
    <submittedName>
        <fullName evidence="1">Uncharacterized protein</fullName>
    </submittedName>
</protein>
<evidence type="ECO:0000313" key="1">
    <source>
        <dbReference type="EMBL" id="CCF82628.1"/>
    </source>
</evidence>
<keyword evidence="2" id="KW-1185">Reference proteome</keyword>
<gene>
    <name evidence="1" type="ORF">NITHO_140010</name>
</gene>
<proteinExistence type="predicted"/>
<dbReference type="EMBL" id="CAGS01000046">
    <property type="protein sequence ID" value="CCF82628.1"/>
    <property type="molecule type" value="Genomic_DNA"/>
</dbReference>
<dbReference type="RefSeq" id="WP_008474849.1">
    <property type="nucleotide sequence ID" value="NZ_CAGS01000046.1"/>
</dbReference>
<dbReference type="AlphaFoldDB" id="I4ED66"/>
<accession>I4ED66</accession>